<dbReference type="InterPro" id="IPR018958">
    <property type="entry name" value="Knr4/Smi1-like_dom"/>
</dbReference>
<dbReference type="SMART" id="SM00860">
    <property type="entry name" value="SMI1_KNR4"/>
    <property type="match status" value="1"/>
</dbReference>
<dbReference type="OrthoDB" id="2355620at2"/>
<dbReference type="RefSeq" id="WP_157331719.1">
    <property type="nucleotide sequence ID" value="NZ_RHLK01000001.1"/>
</dbReference>
<dbReference type="AlphaFoldDB" id="A0A7X3FDS6"/>
<keyword evidence="3" id="KW-1185">Reference proteome</keyword>
<name>A0A7X3FDS6_9BACL</name>
<sequence>MASVDKTITGLKELYKDTHRLIQSSDGYLYNTKCVFNEPATIQQITSLCNEKKWTLPEDYKQFLLITNGAKIFYDEYYGMSWEFFNINDLLTLPYLQFPDHLVPIAFHIGDFLVIDTNKVDEGNYLSFQDHEESLSSPSVLFNYGFDVWLDRLVVCQGTKFWEWK</sequence>
<evidence type="ECO:0000313" key="3">
    <source>
        <dbReference type="Proteomes" id="UP000490800"/>
    </source>
</evidence>
<evidence type="ECO:0000313" key="2">
    <source>
        <dbReference type="EMBL" id="MVO97943.1"/>
    </source>
</evidence>
<dbReference type="SUPFAM" id="SSF160631">
    <property type="entry name" value="SMI1/KNR4-like"/>
    <property type="match status" value="1"/>
</dbReference>
<organism evidence="2 3">
    <name type="scientific">Paenibacillus lutrae</name>
    <dbReference type="NCBI Taxonomy" id="2078573"/>
    <lineage>
        <taxon>Bacteria</taxon>
        <taxon>Bacillati</taxon>
        <taxon>Bacillota</taxon>
        <taxon>Bacilli</taxon>
        <taxon>Bacillales</taxon>
        <taxon>Paenibacillaceae</taxon>
        <taxon>Paenibacillus</taxon>
    </lineage>
</organism>
<dbReference type="Pfam" id="PF09346">
    <property type="entry name" value="SMI1_KNR4"/>
    <property type="match status" value="1"/>
</dbReference>
<dbReference type="InterPro" id="IPR037883">
    <property type="entry name" value="Knr4/Smi1-like_sf"/>
</dbReference>
<protein>
    <recommendedName>
        <fullName evidence="1">Knr4/Smi1-like domain-containing protein</fullName>
    </recommendedName>
</protein>
<accession>A0A7X3FDS6</accession>
<reference evidence="2 3" key="1">
    <citation type="journal article" date="2019" name="Microorganisms">
        <title>Paenibacillus lutrae sp. nov., A Chitinolytic Species Isolated from A River Otter in Castril Natural Park, Granada, Spain.</title>
        <authorList>
            <person name="Rodriguez M."/>
            <person name="Reina J.C."/>
            <person name="Bejar V."/>
            <person name="Llamas I."/>
        </authorList>
    </citation>
    <scope>NUCLEOTIDE SEQUENCE [LARGE SCALE GENOMIC DNA]</scope>
    <source>
        <strain evidence="2 3">N10</strain>
    </source>
</reference>
<comment type="caution">
    <text evidence="2">The sequence shown here is derived from an EMBL/GenBank/DDBJ whole genome shotgun (WGS) entry which is preliminary data.</text>
</comment>
<dbReference type="Proteomes" id="UP000490800">
    <property type="component" value="Unassembled WGS sequence"/>
</dbReference>
<gene>
    <name evidence="2" type="ORF">EDM21_00020</name>
</gene>
<dbReference type="EMBL" id="RHLK01000001">
    <property type="protein sequence ID" value="MVO97943.1"/>
    <property type="molecule type" value="Genomic_DNA"/>
</dbReference>
<dbReference type="Gene3D" id="3.40.1580.10">
    <property type="entry name" value="SMI1/KNR4-like"/>
    <property type="match status" value="1"/>
</dbReference>
<feature type="domain" description="Knr4/Smi1-like" evidence="1">
    <location>
        <begin position="39"/>
        <end position="152"/>
    </location>
</feature>
<evidence type="ECO:0000259" key="1">
    <source>
        <dbReference type="SMART" id="SM00860"/>
    </source>
</evidence>
<proteinExistence type="predicted"/>